<dbReference type="Pfam" id="PF08447">
    <property type="entry name" value="PAS_3"/>
    <property type="match status" value="1"/>
</dbReference>
<dbReference type="SMART" id="SM00091">
    <property type="entry name" value="PAS"/>
    <property type="match status" value="5"/>
</dbReference>
<evidence type="ECO:0000259" key="2">
    <source>
        <dbReference type="PROSITE" id="PS50113"/>
    </source>
</evidence>
<dbReference type="PROSITE" id="PS50887">
    <property type="entry name" value="GGDEF"/>
    <property type="match status" value="1"/>
</dbReference>
<evidence type="ECO:0000259" key="3">
    <source>
        <dbReference type="PROSITE" id="PS50883"/>
    </source>
</evidence>
<comment type="caution">
    <text evidence="5">The sequence shown here is derived from an EMBL/GenBank/DDBJ whole genome shotgun (WGS) entry which is preliminary data.</text>
</comment>
<dbReference type="SUPFAM" id="SSF55785">
    <property type="entry name" value="PYP-like sensor domain (PAS domain)"/>
    <property type="match status" value="4"/>
</dbReference>
<dbReference type="Gene3D" id="3.30.450.20">
    <property type="entry name" value="PAS domain"/>
    <property type="match status" value="4"/>
</dbReference>
<dbReference type="Proteomes" id="UP000217083">
    <property type="component" value="Unassembled WGS sequence"/>
</dbReference>
<feature type="domain" description="GGDEF" evidence="4">
    <location>
        <begin position="659"/>
        <end position="791"/>
    </location>
</feature>
<dbReference type="PANTHER" id="PTHR44757:SF2">
    <property type="entry name" value="BIOFILM ARCHITECTURE MAINTENANCE PROTEIN MBAA"/>
    <property type="match status" value="1"/>
</dbReference>
<dbReference type="InterPro" id="IPR001610">
    <property type="entry name" value="PAC"/>
</dbReference>
<dbReference type="SMART" id="SM00086">
    <property type="entry name" value="PAC"/>
    <property type="match status" value="4"/>
</dbReference>
<dbReference type="PROSITE" id="PS50113">
    <property type="entry name" value="PAC"/>
    <property type="match status" value="1"/>
</dbReference>
<dbReference type="InterPro" id="IPR029787">
    <property type="entry name" value="Nucleotide_cyclase"/>
</dbReference>
<dbReference type="NCBIfam" id="TIGR00254">
    <property type="entry name" value="GGDEF"/>
    <property type="match status" value="1"/>
</dbReference>
<evidence type="ECO:0000259" key="1">
    <source>
        <dbReference type="PROSITE" id="PS50112"/>
    </source>
</evidence>
<dbReference type="InterPro" id="IPR000014">
    <property type="entry name" value="PAS"/>
</dbReference>
<reference evidence="6" key="1">
    <citation type="submission" date="2017-08" db="EMBL/GenBank/DDBJ databases">
        <authorList>
            <person name="Huang Z."/>
        </authorList>
    </citation>
    <scope>NUCLEOTIDE SEQUENCE [LARGE SCALE GENOMIC DNA]</scope>
    <source>
        <strain evidence="6">SA5d-4</strain>
    </source>
</reference>
<dbReference type="InterPro" id="IPR013655">
    <property type="entry name" value="PAS_fold_3"/>
</dbReference>
<gene>
    <name evidence="5" type="ORF">CIB95_03905</name>
</gene>
<dbReference type="InterPro" id="IPR013767">
    <property type="entry name" value="PAS_fold"/>
</dbReference>
<dbReference type="FunFam" id="3.20.20.450:FF:000001">
    <property type="entry name" value="Cyclic di-GMP phosphodiesterase yahA"/>
    <property type="match status" value="1"/>
</dbReference>
<evidence type="ECO:0000313" key="5">
    <source>
        <dbReference type="EMBL" id="OZM57523.1"/>
    </source>
</evidence>
<proteinExistence type="predicted"/>
<dbReference type="CDD" id="cd01949">
    <property type="entry name" value="GGDEF"/>
    <property type="match status" value="1"/>
</dbReference>
<dbReference type="InterPro" id="IPR001633">
    <property type="entry name" value="EAL_dom"/>
</dbReference>
<dbReference type="NCBIfam" id="TIGR00229">
    <property type="entry name" value="sensory_box"/>
    <property type="match status" value="4"/>
</dbReference>
<feature type="domain" description="PAS" evidence="1">
    <location>
        <begin position="11"/>
        <end position="81"/>
    </location>
</feature>
<dbReference type="GO" id="GO:0006355">
    <property type="term" value="P:regulation of DNA-templated transcription"/>
    <property type="evidence" value="ECO:0007669"/>
    <property type="project" value="InterPro"/>
</dbReference>
<accession>A0A263BUU4</accession>
<dbReference type="FunFam" id="3.30.70.270:FF:000001">
    <property type="entry name" value="Diguanylate cyclase domain protein"/>
    <property type="match status" value="1"/>
</dbReference>
<feature type="domain" description="PAC" evidence="2">
    <location>
        <begin position="204"/>
        <end position="256"/>
    </location>
</feature>
<dbReference type="Gene3D" id="3.20.20.450">
    <property type="entry name" value="EAL domain"/>
    <property type="match status" value="1"/>
</dbReference>
<dbReference type="SMART" id="SM00267">
    <property type="entry name" value="GGDEF"/>
    <property type="match status" value="1"/>
</dbReference>
<evidence type="ECO:0008006" key="7">
    <source>
        <dbReference type="Google" id="ProtNLM"/>
    </source>
</evidence>
<dbReference type="Pfam" id="PF08448">
    <property type="entry name" value="PAS_4"/>
    <property type="match status" value="1"/>
</dbReference>
<feature type="domain" description="PAS" evidence="1">
    <location>
        <begin position="257"/>
        <end position="327"/>
    </location>
</feature>
<dbReference type="InterPro" id="IPR043128">
    <property type="entry name" value="Rev_trsase/Diguanyl_cyclase"/>
</dbReference>
<dbReference type="PROSITE" id="PS50883">
    <property type="entry name" value="EAL"/>
    <property type="match status" value="1"/>
</dbReference>
<dbReference type="SUPFAM" id="SSF141868">
    <property type="entry name" value="EAL domain-like"/>
    <property type="match status" value="1"/>
</dbReference>
<dbReference type="Pfam" id="PF00563">
    <property type="entry name" value="EAL"/>
    <property type="match status" value="1"/>
</dbReference>
<feature type="domain" description="PAS" evidence="1">
    <location>
        <begin position="502"/>
        <end position="572"/>
    </location>
</feature>
<dbReference type="InterPro" id="IPR035919">
    <property type="entry name" value="EAL_sf"/>
</dbReference>
<dbReference type="SMART" id="SM00052">
    <property type="entry name" value="EAL"/>
    <property type="match status" value="1"/>
</dbReference>
<dbReference type="PANTHER" id="PTHR44757">
    <property type="entry name" value="DIGUANYLATE CYCLASE DGCP"/>
    <property type="match status" value="1"/>
</dbReference>
<dbReference type="CDD" id="cd00130">
    <property type="entry name" value="PAS"/>
    <property type="match status" value="4"/>
</dbReference>
<protein>
    <recommendedName>
        <fullName evidence="7">PAS domain S-box protein</fullName>
    </recommendedName>
</protein>
<dbReference type="SUPFAM" id="SSF55073">
    <property type="entry name" value="Nucleotide cyclase"/>
    <property type="match status" value="1"/>
</dbReference>
<dbReference type="InterPro" id="IPR000700">
    <property type="entry name" value="PAS-assoc_C"/>
</dbReference>
<dbReference type="InterPro" id="IPR013656">
    <property type="entry name" value="PAS_4"/>
</dbReference>
<dbReference type="Pfam" id="PF00990">
    <property type="entry name" value="GGDEF"/>
    <property type="match status" value="1"/>
</dbReference>
<name>A0A263BUU4_9BACI</name>
<dbReference type="InterPro" id="IPR052155">
    <property type="entry name" value="Biofilm_reg_signaling"/>
</dbReference>
<dbReference type="EMBL" id="NPIA01000002">
    <property type="protein sequence ID" value="OZM57523.1"/>
    <property type="molecule type" value="Genomic_DNA"/>
</dbReference>
<sequence length="1059" mass="120919">MKEKSPTTHNLKDIFESLLENNVISLFLLNDNGIIQNYNENASLQVGFDLSKYKSKSFHLLFDQDSQDKVKKQFNNFLKGRFERNIVELDDSEGKTQFQLSFSIAEFNGEKYGVYGLLSQVDEEEMPTYNHIVNDVINELDVSIWAADYRTKKYLHVSHGSEKVYGYTSEQFYNDPLLWAKVIYPEDLPKVDQGQKQLRLGKAIDNEYRIYHANGEIRWISDKVIPKLDTNGNIMQYMGIIKDITHQKNAEQRLAESEQKFRSLYEYNPFSVYTLDTNGNFIDGNKASETMVGYRKEDLIGQSFLPLMAENSKKKALHYFQEVLKGEAQNYVVDAVHKNGSHIKLNITNIPVIVNGKIIGVHGIAKDLSTLQESEEKYRNLVEQSLVGVYIIQDGKFVFSNQTLLEIFGYKSVIGKTAIEVIHEDDRNRIAENMQRRLDGEIVPSTEAKALKADGTVFHIELLGTKTTYNGKPAVTGMVLDVTQRKVMEGTLTEREQQLLAKEERFKSLIQYSADIVKVLDGNGVITYIGPTVENLTEKSVYDYIGKSHFDFVHKDDVNVAKQNFQRVLKSVNIPIKFEIRVMLTSKRYYHCEVTAVNRLKDPSVNGIVYNFKDITEQKYAQQKIHHLAYHDDLTGLPNRRYLLENLKEYISEACEDCKQFSILFFDIDGFKFINDSLGHFSGDELLIQVSERLLEAISPYGFVARNGGDEFTVVIKNSTQESTEHFAKTILELFKKPFNLNNYDFIVTVSIGVAVYPKAGESVQTLLKNADIAMYQAKEDGKNQYKIYTASMEQMAMKTFTLRNDLRKALQNEEFSIHYQPRIDVNSNDIIGAEALLRWKHPEFGFISPTEFIPLAEETGLIIPISNWVLEEVCNHHRQWIQSGMNKIKVSVNFSALQFLQKDLLQTIINIFTRTKMDPNLIEIEITESVVMEHKDTVLATIEKMKAMGIQIAIDDFGTGYSSISYLKKFKIDTLKIDRSFIKAIPSDVDSVELTNATIQLAQSLGLAIVGEGVETLEQLITLKDSGCQEVQGFLFSKPVPEKDFKIMLNNKVCLPQT</sequence>
<dbReference type="PROSITE" id="PS50112">
    <property type="entry name" value="PAS"/>
    <property type="match status" value="4"/>
</dbReference>
<feature type="domain" description="PAS" evidence="1">
    <location>
        <begin position="136"/>
        <end position="207"/>
    </location>
</feature>
<dbReference type="Pfam" id="PF00989">
    <property type="entry name" value="PAS"/>
    <property type="match status" value="2"/>
</dbReference>
<reference evidence="5 6" key="2">
    <citation type="submission" date="2017-09" db="EMBL/GenBank/DDBJ databases">
        <title>Bacillus patelloidae sp. nov., isolated from the intestinal tract of a marine limpet.</title>
        <authorList>
            <person name="Liu R."/>
            <person name="Dong C."/>
            <person name="Shao Z."/>
        </authorList>
    </citation>
    <scope>NUCLEOTIDE SEQUENCE [LARGE SCALE GENOMIC DNA]</scope>
    <source>
        <strain evidence="5 6">SA5d-4</strain>
    </source>
</reference>
<keyword evidence="6" id="KW-1185">Reference proteome</keyword>
<feature type="domain" description="EAL" evidence="3">
    <location>
        <begin position="800"/>
        <end position="1054"/>
    </location>
</feature>
<evidence type="ECO:0000259" key="4">
    <source>
        <dbReference type="PROSITE" id="PS50887"/>
    </source>
</evidence>
<dbReference type="CDD" id="cd01948">
    <property type="entry name" value="EAL"/>
    <property type="match status" value="1"/>
</dbReference>
<evidence type="ECO:0000313" key="6">
    <source>
        <dbReference type="Proteomes" id="UP000217083"/>
    </source>
</evidence>
<dbReference type="Gene3D" id="3.30.70.270">
    <property type="match status" value="1"/>
</dbReference>
<dbReference type="InterPro" id="IPR000160">
    <property type="entry name" value="GGDEF_dom"/>
</dbReference>
<dbReference type="RefSeq" id="WP_094922183.1">
    <property type="nucleotide sequence ID" value="NZ_NPIA01000002.1"/>
</dbReference>
<dbReference type="Pfam" id="PF13426">
    <property type="entry name" value="PAS_9"/>
    <property type="match status" value="1"/>
</dbReference>
<dbReference type="InterPro" id="IPR035965">
    <property type="entry name" value="PAS-like_dom_sf"/>
</dbReference>
<dbReference type="AlphaFoldDB" id="A0A263BUU4"/>
<organism evidence="5 6">
    <name type="scientific">Lottiidibacillus patelloidae</name>
    <dbReference type="NCBI Taxonomy" id="2670334"/>
    <lineage>
        <taxon>Bacteria</taxon>
        <taxon>Bacillati</taxon>
        <taxon>Bacillota</taxon>
        <taxon>Bacilli</taxon>
        <taxon>Bacillales</taxon>
        <taxon>Bacillaceae</taxon>
        <taxon>Lottiidibacillus</taxon>
    </lineage>
</organism>